<dbReference type="EMBL" id="CAJRAF010000002">
    <property type="protein sequence ID" value="CAG5010081.1"/>
    <property type="molecule type" value="Genomic_DNA"/>
</dbReference>
<sequence>MSKALRKAPAAQVVSQSNESYKAKNDDYKSSPLFTAAWRPRLNAAP</sequence>
<reference evidence="2" key="1">
    <citation type="submission" date="2021-04" db="EMBL/GenBank/DDBJ databases">
        <authorList>
            <person name="Rodrigo-Torres L."/>
            <person name="Arahal R. D."/>
            <person name="Lucena T."/>
        </authorList>
    </citation>
    <scope>NUCLEOTIDE SEQUENCE</scope>
    <source>
        <strain evidence="2">CECT 9275</strain>
    </source>
</reference>
<protein>
    <submittedName>
        <fullName evidence="2">Uncharacterized protein</fullName>
    </submittedName>
</protein>
<accession>A0A916JJB7</accession>
<evidence type="ECO:0000313" key="3">
    <source>
        <dbReference type="Proteomes" id="UP000680038"/>
    </source>
</evidence>
<keyword evidence="3" id="KW-1185">Reference proteome</keyword>
<dbReference type="Proteomes" id="UP000680038">
    <property type="component" value="Unassembled WGS sequence"/>
</dbReference>
<organism evidence="2 3">
    <name type="scientific">Dyadobacter helix</name>
    <dbReference type="NCBI Taxonomy" id="2822344"/>
    <lineage>
        <taxon>Bacteria</taxon>
        <taxon>Pseudomonadati</taxon>
        <taxon>Bacteroidota</taxon>
        <taxon>Cytophagia</taxon>
        <taxon>Cytophagales</taxon>
        <taxon>Spirosomataceae</taxon>
        <taxon>Dyadobacter</taxon>
    </lineage>
</organism>
<name>A0A916JJB7_9BACT</name>
<evidence type="ECO:0000313" key="2">
    <source>
        <dbReference type="EMBL" id="CAG5010081.1"/>
    </source>
</evidence>
<dbReference type="AlphaFoldDB" id="A0A916JJB7"/>
<comment type="caution">
    <text evidence="2">The sequence shown here is derived from an EMBL/GenBank/DDBJ whole genome shotgun (WGS) entry which is preliminary data.</text>
</comment>
<evidence type="ECO:0000256" key="1">
    <source>
        <dbReference type="SAM" id="MobiDB-lite"/>
    </source>
</evidence>
<feature type="region of interest" description="Disordered" evidence="1">
    <location>
        <begin position="1"/>
        <end position="27"/>
    </location>
</feature>
<dbReference type="RefSeq" id="WP_215240993.1">
    <property type="nucleotide sequence ID" value="NZ_CAJRAF010000002.1"/>
</dbReference>
<proteinExistence type="predicted"/>
<gene>
    <name evidence="2" type="ORF">DYBT9275_04639</name>
</gene>